<keyword evidence="4 6" id="KW-1133">Transmembrane helix</keyword>
<feature type="transmembrane region" description="Helical" evidence="6">
    <location>
        <begin position="40"/>
        <end position="65"/>
    </location>
</feature>
<keyword evidence="5 6" id="KW-0472">Membrane</keyword>
<feature type="transmembrane region" description="Helical" evidence="6">
    <location>
        <begin position="71"/>
        <end position="88"/>
    </location>
</feature>
<organism evidence="7 8">
    <name type="scientific">Labrys neptuniae</name>
    <dbReference type="NCBI Taxonomy" id="376174"/>
    <lineage>
        <taxon>Bacteria</taxon>
        <taxon>Pseudomonadati</taxon>
        <taxon>Pseudomonadota</taxon>
        <taxon>Alphaproteobacteria</taxon>
        <taxon>Hyphomicrobiales</taxon>
        <taxon>Xanthobacteraceae</taxon>
        <taxon>Labrys</taxon>
    </lineage>
</organism>
<dbReference type="PANTHER" id="PTHR30086">
    <property type="entry name" value="ARGININE EXPORTER PROTEIN ARGO"/>
    <property type="match status" value="1"/>
</dbReference>
<reference evidence="7 8" key="1">
    <citation type="submission" date="2024-07" db="EMBL/GenBank/DDBJ databases">
        <title>Description of Labrys sedimenti sp. nov., isolated from a diclofenac-degrading enrichment culture.</title>
        <authorList>
            <person name="Tancsics A."/>
            <person name="Csepanyi A."/>
        </authorList>
    </citation>
    <scope>NUCLEOTIDE SEQUENCE [LARGE SCALE GENOMIC DNA]</scope>
    <source>
        <strain evidence="7 8">LMG 23578</strain>
    </source>
</reference>
<dbReference type="RefSeq" id="WP_367624206.1">
    <property type="nucleotide sequence ID" value="NZ_JBFNQD010000003.1"/>
</dbReference>
<evidence type="ECO:0000256" key="5">
    <source>
        <dbReference type="ARBA" id="ARBA00023136"/>
    </source>
</evidence>
<evidence type="ECO:0000313" key="8">
    <source>
        <dbReference type="Proteomes" id="UP001555786"/>
    </source>
</evidence>
<accession>A0ABV3PLH0</accession>
<dbReference type="EMBL" id="JBFNQD010000003">
    <property type="protein sequence ID" value="MEW9306496.1"/>
    <property type="molecule type" value="Genomic_DNA"/>
</dbReference>
<evidence type="ECO:0000256" key="3">
    <source>
        <dbReference type="ARBA" id="ARBA00022692"/>
    </source>
</evidence>
<feature type="transmembrane region" description="Helical" evidence="6">
    <location>
        <begin position="145"/>
        <end position="169"/>
    </location>
</feature>
<evidence type="ECO:0000256" key="1">
    <source>
        <dbReference type="ARBA" id="ARBA00004651"/>
    </source>
</evidence>
<keyword evidence="8" id="KW-1185">Reference proteome</keyword>
<dbReference type="PANTHER" id="PTHR30086:SF20">
    <property type="entry name" value="ARGININE EXPORTER PROTEIN ARGO-RELATED"/>
    <property type="match status" value="1"/>
</dbReference>
<keyword evidence="3 6" id="KW-0812">Transmembrane</keyword>
<proteinExistence type="predicted"/>
<comment type="caution">
    <text evidence="7">The sequence shown here is derived from an EMBL/GenBank/DDBJ whole genome shotgun (WGS) entry which is preliminary data.</text>
</comment>
<sequence>MSVEAFVKLFLLVFPLMFSPGPTNFLCAASGSRHGVVRSVPMILGMDLMVFLPALVVGLGVTGFLVNYPGLLTMVQLVGALVVLYIAFEMARGASPDAPAASGAQPMGFWGGMLVQGLNVKGLTLLLIIYAQFQLADKGLVANALIIAVALTVLSLVSHFVWTLGAMWLARRFSSPQAMRIQGFIYAFMLALVAVWMMASALTGAGS</sequence>
<dbReference type="InterPro" id="IPR001123">
    <property type="entry name" value="LeuE-type"/>
</dbReference>
<dbReference type="Pfam" id="PF01810">
    <property type="entry name" value="LysE"/>
    <property type="match status" value="1"/>
</dbReference>
<evidence type="ECO:0000256" key="2">
    <source>
        <dbReference type="ARBA" id="ARBA00022475"/>
    </source>
</evidence>
<feature type="transmembrane region" description="Helical" evidence="6">
    <location>
        <begin position="6"/>
        <end position="28"/>
    </location>
</feature>
<evidence type="ECO:0000256" key="4">
    <source>
        <dbReference type="ARBA" id="ARBA00022989"/>
    </source>
</evidence>
<dbReference type="Proteomes" id="UP001555786">
    <property type="component" value="Unassembled WGS sequence"/>
</dbReference>
<evidence type="ECO:0000313" key="7">
    <source>
        <dbReference type="EMBL" id="MEW9306496.1"/>
    </source>
</evidence>
<gene>
    <name evidence="7" type="ORF">ABXS05_13175</name>
</gene>
<feature type="transmembrane region" description="Helical" evidence="6">
    <location>
        <begin position="181"/>
        <end position="202"/>
    </location>
</feature>
<evidence type="ECO:0000256" key="6">
    <source>
        <dbReference type="SAM" id="Phobius"/>
    </source>
</evidence>
<protein>
    <submittedName>
        <fullName evidence="7">LysE family translocator</fullName>
    </submittedName>
</protein>
<feature type="transmembrane region" description="Helical" evidence="6">
    <location>
        <begin position="109"/>
        <end position="133"/>
    </location>
</feature>
<name>A0ABV3PLH0_9HYPH</name>
<keyword evidence="2" id="KW-1003">Cell membrane</keyword>
<comment type="subcellular location">
    <subcellularLocation>
        <location evidence="1">Cell membrane</location>
        <topology evidence="1">Multi-pass membrane protein</topology>
    </subcellularLocation>
</comment>